<dbReference type="AlphaFoldDB" id="A0A0C9U4K6"/>
<organism evidence="2 3">
    <name type="scientific">Sphaerobolus stellatus (strain SS14)</name>
    <dbReference type="NCBI Taxonomy" id="990650"/>
    <lineage>
        <taxon>Eukaryota</taxon>
        <taxon>Fungi</taxon>
        <taxon>Dikarya</taxon>
        <taxon>Basidiomycota</taxon>
        <taxon>Agaricomycotina</taxon>
        <taxon>Agaricomycetes</taxon>
        <taxon>Phallomycetidae</taxon>
        <taxon>Geastrales</taxon>
        <taxon>Sphaerobolaceae</taxon>
        <taxon>Sphaerobolus</taxon>
    </lineage>
</organism>
<name>A0A0C9U4K6_SPHS4</name>
<feature type="region of interest" description="Disordered" evidence="1">
    <location>
        <begin position="1"/>
        <end position="27"/>
    </location>
</feature>
<dbReference type="OrthoDB" id="3247418at2759"/>
<evidence type="ECO:0008006" key="4">
    <source>
        <dbReference type="Google" id="ProtNLM"/>
    </source>
</evidence>
<evidence type="ECO:0000313" key="3">
    <source>
        <dbReference type="Proteomes" id="UP000054279"/>
    </source>
</evidence>
<feature type="region of interest" description="Disordered" evidence="1">
    <location>
        <begin position="616"/>
        <end position="635"/>
    </location>
</feature>
<protein>
    <recommendedName>
        <fullName evidence="4">DUF4218 domain-containing protein</fullName>
    </recommendedName>
</protein>
<gene>
    <name evidence="2" type="ORF">M422DRAFT_56566</name>
</gene>
<dbReference type="Proteomes" id="UP000054279">
    <property type="component" value="Unassembled WGS sequence"/>
</dbReference>
<evidence type="ECO:0000313" key="2">
    <source>
        <dbReference type="EMBL" id="KIJ24042.1"/>
    </source>
</evidence>
<reference evidence="2 3" key="1">
    <citation type="submission" date="2014-06" db="EMBL/GenBank/DDBJ databases">
        <title>Evolutionary Origins and Diversification of the Mycorrhizal Mutualists.</title>
        <authorList>
            <consortium name="DOE Joint Genome Institute"/>
            <consortium name="Mycorrhizal Genomics Consortium"/>
            <person name="Kohler A."/>
            <person name="Kuo A."/>
            <person name="Nagy L.G."/>
            <person name="Floudas D."/>
            <person name="Copeland A."/>
            <person name="Barry K.W."/>
            <person name="Cichocki N."/>
            <person name="Veneault-Fourrey C."/>
            <person name="LaButti K."/>
            <person name="Lindquist E.A."/>
            <person name="Lipzen A."/>
            <person name="Lundell T."/>
            <person name="Morin E."/>
            <person name="Murat C."/>
            <person name="Riley R."/>
            <person name="Ohm R."/>
            <person name="Sun H."/>
            <person name="Tunlid A."/>
            <person name="Henrissat B."/>
            <person name="Grigoriev I.V."/>
            <person name="Hibbett D.S."/>
            <person name="Martin F."/>
        </authorList>
    </citation>
    <scope>NUCLEOTIDE SEQUENCE [LARGE SCALE GENOMIC DNA]</scope>
    <source>
        <strain evidence="2 3">SS14</strain>
    </source>
</reference>
<keyword evidence="3" id="KW-1185">Reference proteome</keyword>
<dbReference type="EMBL" id="KN837540">
    <property type="protein sequence ID" value="KIJ24042.1"/>
    <property type="molecule type" value="Genomic_DNA"/>
</dbReference>
<evidence type="ECO:0000256" key="1">
    <source>
        <dbReference type="SAM" id="MobiDB-lite"/>
    </source>
</evidence>
<proteinExistence type="predicted"/>
<accession>A0A0C9U4K6</accession>
<dbReference type="HOGENOM" id="CLU_430936_0_0_1"/>
<sequence>MDSKSVEKAQGVPQKKRKKSKIKPLDSKDLQLGEEALNKLQVSKSTLRKRLFSTLQELCQQKDIECTVDAFRNITKETMLMDLLHWKETGHKHRDTVMPVNSTGHIKPINSDELKNAQDFLQSSDLTENMLSHLKFATLEELCRQNRIPKSLNSYNRVTKATMTQDIYNWYSSGHRMLPAMSVEPLPVKTTTSSSRVFFIDAKSLLEIRKAIATMITPSWFPVIPQQFGSAKYMLLLHCRVWGKNGDAYSTHFKFLENTMNLVAAVLLAVSYETSELHAVQYTHYMQLYLKGLKELFPNMRFRNTHHIVLHIEELLNLLGPVHSWWMFPFERLIGHLQKMSTNWIIGQMELTIMQTFSAAANLRGFLFSGADIPGLHECVEIFKECFPGNTADTEESKGDLADDHDTEGELSELPHSLFIAFQAYMDRTRHEKINVLTIGHIRKRITYFGLVYSACHATIRDSLAMVEIDGGTVPVQIQSIFTGYHGSLSKPMSLGTFISVCRYPPADPVITDPYIEFSIWNARLHAKDTATQEVILPISNIRSHFAMMPFYAEHIVAIPLDKIMRYLRRKKRRTSTVWQRSAYTAGFENINVRRLGQLMCSSDITVSPIQKQLEGVRGNNSEKEQAGSGALALT</sequence>